<keyword evidence="1" id="KW-0167">Capsid protein</keyword>
<keyword evidence="2" id="KW-1185">Reference proteome</keyword>
<reference evidence="1 2" key="1">
    <citation type="submission" date="2019-10" db="EMBL/GenBank/DDBJ databases">
        <title>Comparative genomics of sulfur disproportionating microorganisms.</title>
        <authorList>
            <person name="Ward L.M."/>
            <person name="Bertran E."/>
            <person name="Johnston D."/>
        </authorList>
    </citation>
    <scope>NUCLEOTIDE SEQUENCE [LARGE SCALE GENOMIC DNA]</scope>
    <source>
        <strain evidence="1 2">DSM 14055</strain>
    </source>
</reference>
<organism evidence="1 2">
    <name type="scientific">Desulfofundulus thermobenzoicus</name>
    <dbReference type="NCBI Taxonomy" id="29376"/>
    <lineage>
        <taxon>Bacteria</taxon>
        <taxon>Bacillati</taxon>
        <taxon>Bacillota</taxon>
        <taxon>Clostridia</taxon>
        <taxon>Eubacteriales</taxon>
        <taxon>Peptococcaceae</taxon>
        <taxon>Desulfofundulus</taxon>
    </lineage>
</organism>
<comment type="caution">
    <text evidence="1">The sequence shown here is derived from an EMBL/GenBank/DDBJ whole genome shotgun (WGS) entry which is preliminary data.</text>
</comment>
<protein>
    <submittedName>
        <fullName evidence="1">Spore coat protein</fullName>
    </submittedName>
</protein>
<dbReference type="InterPro" id="IPR009078">
    <property type="entry name" value="Ferritin-like_SF"/>
</dbReference>
<feature type="non-terminal residue" evidence="1">
    <location>
        <position position="72"/>
    </location>
</feature>
<dbReference type="OrthoDB" id="2087250at2"/>
<keyword evidence="1" id="KW-0946">Virion</keyword>
<name>A0A6N7IV38_9FIRM</name>
<dbReference type="InterPro" id="IPR012851">
    <property type="entry name" value="Spore_coat_CotF-like"/>
</dbReference>
<dbReference type="AlphaFoldDB" id="A0A6N7IV38"/>
<dbReference type="Pfam" id="PF07875">
    <property type="entry name" value="Coat_F"/>
    <property type="match status" value="1"/>
</dbReference>
<accession>A0A6N7IV38</accession>
<proteinExistence type="predicted"/>
<dbReference type="Proteomes" id="UP000441717">
    <property type="component" value="Unassembled WGS sequence"/>
</dbReference>
<evidence type="ECO:0000313" key="2">
    <source>
        <dbReference type="Proteomes" id="UP000441717"/>
    </source>
</evidence>
<gene>
    <name evidence="1" type="ORF">GFC01_17325</name>
</gene>
<sequence>MPQQLDDRMMLLDAMVSDKHEASDYTIRSVETGNPQLLQLFQSIYQDEQRHVHMFMEAMTKRGWQVPLPAHP</sequence>
<dbReference type="SUPFAM" id="SSF47240">
    <property type="entry name" value="Ferritin-like"/>
    <property type="match status" value="1"/>
</dbReference>
<evidence type="ECO:0000313" key="1">
    <source>
        <dbReference type="EMBL" id="MQL53985.1"/>
    </source>
</evidence>
<dbReference type="EMBL" id="WHYR01000091">
    <property type="protein sequence ID" value="MQL53985.1"/>
    <property type="molecule type" value="Genomic_DNA"/>
</dbReference>
<dbReference type="RefSeq" id="WP_152948431.1">
    <property type="nucleotide sequence ID" value="NZ_WHYR01000091.1"/>
</dbReference>